<gene>
    <name evidence="1" type="ORF">D1Y85_04470</name>
</gene>
<dbReference type="AlphaFoldDB" id="A0A3N6Q223"/>
<evidence type="ECO:0000313" key="2">
    <source>
        <dbReference type="Proteomes" id="UP000272778"/>
    </source>
</evidence>
<reference evidence="1 2" key="1">
    <citation type="submission" date="2018-11" db="EMBL/GenBank/DDBJ databases">
        <title>Paraburkholderia sp. DHOA04, isolated from soil.</title>
        <authorList>
            <person name="Gao Z.-H."/>
            <person name="Qiu L.-H."/>
            <person name="Fu J.-C."/>
        </authorList>
    </citation>
    <scope>NUCLEOTIDE SEQUENCE [LARGE SCALE GENOMIC DNA]</scope>
    <source>
        <strain evidence="1 2">DHOA04</strain>
    </source>
</reference>
<keyword evidence="2" id="KW-1185">Reference proteome</keyword>
<dbReference type="Pfam" id="PF11162">
    <property type="entry name" value="DUF2946"/>
    <property type="match status" value="1"/>
</dbReference>
<dbReference type="RefSeq" id="WP_124149820.1">
    <property type="nucleotide sequence ID" value="NZ_RQIS01000002.1"/>
</dbReference>
<sequence length="147" mass="16067">MTNRFRTHLTAWLGLLAMWLIVSAPIVSQLVERARSHENPAVALMEMNMSEMSMGDMRMGNMPMHKAHMKAAARGVNDGSHHASKPSMAACDYCNLLATHAAMPALRHVAESAHMFIMFAATRVLSTRFTPIGAFPAGRPRAPPVVS</sequence>
<dbReference type="EMBL" id="RQIS01000002">
    <property type="protein sequence ID" value="RQH09120.1"/>
    <property type="molecule type" value="Genomic_DNA"/>
</dbReference>
<organism evidence="1 2">
    <name type="scientific">Paraburkholderia dinghuensis</name>
    <dbReference type="NCBI Taxonomy" id="2305225"/>
    <lineage>
        <taxon>Bacteria</taxon>
        <taxon>Pseudomonadati</taxon>
        <taxon>Pseudomonadota</taxon>
        <taxon>Betaproteobacteria</taxon>
        <taxon>Burkholderiales</taxon>
        <taxon>Burkholderiaceae</taxon>
        <taxon>Paraburkholderia</taxon>
    </lineage>
</organism>
<accession>A0A3N6Q223</accession>
<comment type="caution">
    <text evidence="1">The sequence shown here is derived from an EMBL/GenBank/DDBJ whole genome shotgun (WGS) entry which is preliminary data.</text>
</comment>
<dbReference type="Proteomes" id="UP000272778">
    <property type="component" value="Unassembled WGS sequence"/>
</dbReference>
<proteinExistence type="predicted"/>
<protein>
    <submittedName>
        <fullName evidence="1">DUF2946 domain-containing protein</fullName>
    </submittedName>
</protein>
<dbReference type="InterPro" id="IPR021333">
    <property type="entry name" value="DUF2946"/>
</dbReference>
<dbReference type="OrthoDB" id="8683087at2"/>
<evidence type="ECO:0000313" key="1">
    <source>
        <dbReference type="EMBL" id="RQH09120.1"/>
    </source>
</evidence>
<name>A0A3N6Q223_9BURK</name>